<keyword evidence="6 10" id="KW-0460">Magnesium</keyword>
<dbReference type="Gene3D" id="3.30.540.10">
    <property type="entry name" value="Fructose-1,6-Bisphosphatase, subunit A, domain 1"/>
    <property type="match status" value="2"/>
</dbReference>
<sequence length="308" mass="33196">MSVFAAERVVAINAVLRACKVCQNVFKQLVNSETITKKDASPVTIADYSAQAVVNTILYNSFPNDPIVGEEDSGDLRDEEKLLNAIDRGSYPGGSQGRMWTLDPIDGTKGFLRGEQFAVCLALIVGGNVQLGIMGCPNLPVDFNVPEGERGCLFIAEKGQGAFKRNFSSTEETKIHLADISSVSEASFCESVEAAHSSHGDAAQIASLLGITKPALRMDSQCKYCSVARGDADIYLRLPTRADYEENIWDHASGSILIQEAGGEISDMNGKPLDFSLGRTLKANKGIVAANPKIHPKVIEACNKHFNK</sequence>
<dbReference type="CDD" id="cd01517">
    <property type="entry name" value="PAP_phosphatase"/>
    <property type="match status" value="1"/>
</dbReference>
<evidence type="ECO:0000256" key="10">
    <source>
        <dbReference type="PIRSR" id="PIRSR600760-2"/>
    </source>
</evidence>
<dbReference type="FunFam" id="3.40.190.80:FF:000003">
    <property type="entry name" value="PAP-specific phosphatase HAL2-like"/>
    <property type="match status" value="1"/>
</dbReference>
<evidence type="ECO:0000313" key="11">
    <source>
        <dbReference type="EMBL" id="GES81912.1"/>
    </source>
</evidence>
<dbReference type="InterPro" id="IPR051090">
    <property type="entry name" value="Inositol_monoP_superfamily"/>
</dbReference>
<keyword evidence="5" id="KW-0378">Hydrolase</keyword>
<dbReference type="PANTHER" id="PTHR43200">
    <property type="entry name" value="PHOSPHATASE"/>
    <property type="match status" value="1"/>
</dbReference>
<evidence type="ECO:0000256" key="4">
    <source>
        <dbReference type="ARBA" id="ARBA00022723"/>
    </source>
</evidence>
<dbReference type="Proteomes" id="UP000615446">
    <property type="component" value="Unassembled WGS sequence"/>
</dbReference>
<dbReference type="AlphaFoldDB" id="A0A8H3L5I8"/>
<keyword evidence="4 10" id="KW-0479">Metal-binding</keyword>
<gene>
    <name evidence="11" type="ORF">RCL2_000914900</name>
</gene>
<comment type="similarity">
    <text evidence="2">Belongs to the inositol monophosphatase superfamily.</text>
</comment>
<dbReference type="PRINTS" id="PR00377">
    <property type="entry name" value="IMPHPHTASES"/>
</dbReference>
<feature type="binding site" evidence="10">
    <location>
        <position position="70"/>
    </location>
    <ligand>
        <name>Mg(2+)</name>
        <dbReference type="ChEBI" id="CHEBI:18420"/>
        <label>1</label>
        <note>catalytic</note>
    </ligand>
</feature>
<evidence type="ECO:0000256" key="9">
    <source>
        <dbReference type="ARBA" id="ARBA00044484"/>
    </source>
</evidence>
<comment type="cofactor">
    <cofactor evidence="1 10">
        <name>Mg(2+)</name>
        <dbReference type="ChEBI" id="CHEBI:18420"/>
    </cofactor>
</comment>
<evidence type="ECO:0000256" key="1">
    <source>
        <dbReference type="ARBA" id="ARBA00001946"/>
    </source>
</evidence>
<dbReference type="OrthoDB" id="411145at2759"/>
<evidence type="ECO:0000256" key="5">
    <source>
        <dbReference type="ARBA" id="ARBA00022801"/>
    </source>
</evidence>
<feature type="binding site" evidence="10">
    <location>
        <position position="103"/>
    </location>
    <ligand>
        <name>Mg(2+)</name>
        <dbReference type="ChEBI" id="CHEBI:18420"/>
        <label>1</label>
        <note>catalytic</note>
    </ligand>
</feature>
<evidence type="ECO:0000256" key="6">
    <source>
        <dbReference type="ARBA" id="ARBA00022842"/>
    </source>
</evidence>
<evidence type="ECO:0000256" key="7">
    <source>
        <dbReference type="ARBA" id="ARBA00044466"/>
    </source>
</evidence>
<dbReference type="InterPro" id="IPR020583">
    <property type="entry name" value="Inositol_monoP_metal-BS"/>
</dbReference>
<accession>A0A8H3L5I8</accession>
<dbReference type="PROSITE" id="PS00629">
    <property type="entry name" value="IMP_1"/>
    <property type="match status" value="1"/>
</dbReference>
<comment type="caution">
    <text evidence="11">The sequence shown here is derived from an EMBL/GenBank/DDBJ whole genome shotgun (WGS) entry which is preliminary data.</text>
</comment>
<dbReference type="Pfam" id="PF00459">
    <property type="entry name" value="Inositol_P"/>
    <property type="match status" value="1"/>
</dbReference>
<dbReference type="InterPro" id="IPR006239">
    <property type="entry name" value="DPNP"/>
</dbReference>
<protein>
    <recommendedName>
        <fullName evidence="3">3'(2'),5'-bisphosphate nucleotidase</fullName>
        <ecNumber evidence="3">3.1.3.7</ecNumber>
    </recommendedName>
</protein>
<dbReference type="SUPFAM" id="SSF56655">
    <property type="entry name" value="Carbohydrate phosphatase"/>
    <property type="match status" value="1"/>
</dbReference>
<organism evidence="11 12">
    <name type="scientific">Rhizophagus clarus</name>
    <dbReference type="NCBI Taxonomy" id="94130"/>
    <lineage>
        <taxon>Eukaryota</taxon>
        <taxon>Fungi</taxon>
        <taxon>Fungi incertae sedis</taxon>
        <taxon>Mucoromycota</taxon>
        <taxon>Glomeromycotina</taxon>
        <taxon>Glomeromycetes</taxon>
        <taxon>Glomerales</taxon>
        <taxon>Glomeraceae</taxon>
        <taxon>Rhizophagus</taxon>
    </lineage>
</organism>
<comment type="catalytic activity">
    <reaction evidence="8">
        <text>adenosine 3',5'-bisphosphate + H2O = AMP + phosphate</text>
        <dbReference type="Rhea" id="RHEA:10040"/>
        <dbReference type="ChEBI" id="CHEBI:15377"/>
        <dbReference type="ChEBI" id="CHEBI:43474"/>
        <dbReference type="ChEBI" id="CHEBI:58343"/>
        <dbReference type="ChEBI" id="CHEBI:456215"/>
        <dbReference type="EC" id="3.1.3.7"/>
    </reaction>
    <physiologicalReaction direction="left-to-right" evidence="8">
        <dbReference type="Rhea" id="RHEA:10041"/>
    </physiologicalReaction>
</comment>
<dbReference type="PROSITE" id="PS00630">
    <property type="entry name" value="IMP_2"/>
    <property type="match status" value="1"/>
</dbReference>
<dbReference type="GO" id="GO:0000103">
    <property type="term" value="P:sulfate assimilation"/>
    <property type="evidence" value="ECO:0007669"/>
    <property type="project" value="TreeGrafter"/>
</dbReference>
<dbReference type="PANTHER" id="PTHR43200:SF6">
    <property type="entry name" value="3'(2'),5'-BISPHOSPHATE NUCLEOTIDASE"/>
    <property type="match status" value="1"/>
</dbReference>
<evidence type="ECO:0000313" key="12">
    <source>
        <dbReference type="Proteomes" id="UP000615446"/>
    </source>
</evidence>
<comment type="catalytic activity">
    <reaction evidence="9">
        <text>3'-phosphoadenylyl sulfate + H2O = adenosine 5'-phosphosulfate + phosphate</text>
        <dbReference type="Rhea" id="RHEA:77639"/>
        <dbReference type="ChEBI" id="CHEBI:15377"/>
        <dbReference type="ChEBI" id="CHEBI:43474"/>
        <dbReference type="ChEBI" id="CHEBI:58243"/>
        <dbReference type="ChEBI" id="CHEBI:58339"/>
        <dbReference type="EC" id="3.1.3.7"/>
    </reaction>
    <physiologicalReaction direction="left-to-right" evidence="9">
        <dbReference type="Rhea" id="RHEA:77640"/>
    </physiologicalReaction>
</comment>
<dbReference type="InterPro" id="IPR000760">
    <property type="entry name" value="Inositol_monophosphatase-like"/>
</dbReference>
<feature type="binding site" evidence="10">
    <location>
        <position position="106"/>
    </location>
    <ligand>
        <name>Mg(2+)</name>
        <dbReference type="ChEBI" id="CHEBI:18420"/>
        <label>1</label>
        <note>catalytic</note>
    </ligand>
</feature>
<evidence type="ECO:0000256" key="8">
    <source>
        <dbReference type="ARBA" id="ARBA00044479"/>
    </source>
</evidence>
<feature type="binding site" evidence="10">
    <location>
        <position position="105"/>
    </location>
    <ligand>
        <name>Mg(2+)</name>
        <dbReference type="ChEBI" id="CHEBI:18420"/>
        <label>1</label>
        <note>catalytic</note>
    </ligand>
</feature>
<dbReference type="GO" id="GO:0008441">
    <property type="term" value="F:3'(2'),5'-bisphosphate nucleotidase activity"/>
    <property type="evidence" value="ECO:0007669"/>
    <property type="project" value="UniProtKB-EC"/>
</dbReference>
<dbReference type="EC" id="3.1.3.7" evidence="3"/>
<feature type="binding site" evidence="10">
    <location>
        <position position="250"/>
    </location>
    <ligand>
        <name>Mg(2+)</name>
        <dbReference type="ChEBI" id="CHEBI:18420"/>
        <label>1</label>
        <note>catalytic</note>
    </ligand>
</feature>
<dbReference type="Gene3D" id="3.40.190.80">
    <property type="match status" value="1"/>
</dbReference>
<name>A0A8H3L5I8_9GLOM</name>
<comment type="catalytic activity">
    <reaction evidence="7">
        <text>adenosine 2',5'-bisphosphate + H2O = AMP + phosphate</text>
        <dbReference type="Rhea" id="RHEA:77643"/>
        <dbReference type="ChEBI" id="CHEBI:15377"/>
        <dbReference type="ChEBI" id="CHEBI:43474"/>
        <dbReference type="ChEBI" id="CHEBI:194156"/>
        <dbReference type="ChEBI" id="CHEBI:456215"/>
        <dbReference type="EC" id="3.1.3.7"/>
    </reaction>
    <physiologicalReaction direction="left-to-right" evidence="7">
        <dbReference type="Rhea" id="RHEA:77644"/>
    </physiologicalReaction>
</comment>
<dbReference type="GO" id="GO:0046872">
    <property type="term" value="F:metal ion binding"/>
    <property type="evidence" value="ECO:0007669"/>
    <property type="project" value="UniProtKB-KW"/>
</dbReference>
<evidence type="ECO:0000256" key="2">
    <source>
        <dbReference type="ARBA" id="ARBA00009759"/>
    </source>
</evidence>
<dbReference type="NCBIfam" id="TIGR01330">
    <property type="entry name" value="bisphos_HAL2"/>
    <property type="match status" value="1"/>
</dbReference>
<dbReference type="GO" id="GO:0046854">
    <property type="term" value="P:phosphatidylinositol phosphate biosynthetic process"/>
    <property type="evidence" value="ECO:0007669"/>
    <property type="project" value="InterPro"/>
</dbReference>
<evidence type="ECO:0000256" key="3">
    <source>
        <dbReference type="ARBA" id="ARBA00012633"/>
    </source>
</evidence>
<proteinExistence type="inferred from homology"/>
<dbReference type="InterPro" id="IPR020550">
    <property type="entry name" value="Inositol_monophosphatase_CS"/>
</dbReference>
<dbReference type="EMBL" id="BLAL01000058">
    <property type="protein sequence ID" value="GES81912.1"/>
    <property type="molecule type" value="Genomic_DNA"/>
</dbReference>
<reference evidence="11" key="1">
    <citation type="submission" date="2019-10" db="EMBL/GenBank/DDBJ databases">
        <title>Conservation and host-specific expression of non-tandemly repeated heterogenous ribosome RNA gene in arbuscular mycorrhizal fungi.</title>
        <authorList>
            <person name="Maeda T."/>
            <person name="Kobayashi Y."/>
            <person name="Nakagawa T."/>
            <person name="Ezawa T."/>
            <person name="Yamaguchi K."/>
            <person name="Bino T."/>
            <person name="Nishimoto Y."/>
            <person name="Shigenobu S."/>
            <person name="Kawaguchi M."/>
        </authorList>
    </citation>
    <scope>NUCLEOTIDE SEQUENCE</scope>
    <source>
        <strain evidence="11">HR1</strain>
    </source>
</reference>